<gene>
    <name evidence="2" type="ORF">FB474_1459</name>
</gene>
<comment type="caution">
    <text evidence="2">The sequence shown here is derived from an EMBL/GenBank/DDBJ whole genome shotgun (WGS) entry which is preliminary data.</text>
</comment>
<sequence>MDDELGPTLAEVTGIEPVPDPPFDAHGVTPGMLDRRVVDQTQVWVDARAEVHRVADMGDAYRANVVAHLHLHATWMWSAAAFDELLDDPVGLHAAHRETGIPLIGEVDPHTWLESTPLVRALRRLTPGIAPPAVLAAWARGVQARSARAGTDIWKVPGAVVPMPQDPDRDWAHDMRQTPPPVGHDPNGQAPQ</sequence>
<dbReference type="EMBL" id="VFOQ01000001">
    <property type="protein sequence ID" value="TQL60082.1"/>
    <property type="molecule type" value="Genomic_DNA"/>
</dbReference>
<evidence type="ECO:0000313" key="3">
    <source>
        <dbReference type="Proteomes" id="UP000319514"/>
    </source>
</evidence>
<protein>
    <submittedName>
        <fullName evidence="2">Uncharacterized protein</fullName>
    </submittedName>
</protein>
<organism evidence="2 3">
    <name type="scientific">Oryzihumus leptocrescens</name>
    <dbReference type="NCBI Taxonomy" id="297536"/>
    <lineage>
        <taxon>Bacteria</taxon>
        <taxon>Bacillati</taxon>
        <taxon>Actinomycetota</taxon>
        <taxon>Actinomycetes</taxon>
        <taxon>Micrococcales</taxon>
        <taxon>Intrasporangiaceae</taxon>
        <taxon>Oryzihumus</taxon>
    </lineage>
</organism>
<evidence type="ECO:0000256" key="1">
    <source>
        <dbReference type="SAM" id="MobiDB-lite"/>
    </source>
</evidence>
<dbReference type="AlphaFoldDB" id="A0A542ZIC1"/>
<name>A0A542ZIC1_9MICO</name>
<keyword evidence="3" id="KW-1185">Reference proteome</keyword>
<proteinExistence type="predicted"/>
<evidence type="ECO:0000313" key="2">
    <source>
        <dbReference type="EMBL" id="TQL60082.1"/>
    </source>
</evidence>
<dbReference type="OrthoDB" id="5122277at2"/>
<feature type="compositionally biased region" description="Basic and acidic residues" evidence="1">
    <location>
        <begin position="166"/>
        <end position="176"/>
    </location>
</feature>
<dbReference type="RefSeq" id="WP_141788024.1">
    <property type="nucleotide sequence ID" value="NZ_BAAAKX010000005.1"/>
</dbReference>
<reference evidence="2 3" key="1">
    <citation type="submission" date="2019-06" db="EMBL/GenBank/DDBJ databases">
        <title>Sequencing the genomes of 1000 actinobacteria strains.</title>
        <authorList>
            <person name="Klenk H.-P."/>
        </authorList>
    </citation>
    <scope>NUCLEOTIDE SEQUENCE [LARGE SCALE GENOMIC DNA]</scope>
    <source>
        <strain evidence="2 3">DSM 18082</strain>
    </source>
</reference>
<dbReference type="Proteomes" id="UP000319514">
    <property type="component" value="Unassembled WGS sequence"/>
</dbReference>
<feature type="region of interest" description="Disordered" evidence="1">
    <location>
        <begin position="158"/>
        <end position="192"/>
    </location>
</feature>
<accession>A0A542ZIC1</accession>